<evidence type="ECO:0000313" key="2">
    <source>
        <dbReference type="Proteomes" id="UP001607302"/>
    </source>
</evidence>
<organism evidence="1 2">
    <name type="scientific">Vespula squamosa</name>
    <name type="common">Southern yellow jacket</name>
    <name type="synonym">Wasp</name>
    <dbReference type="NCBI Taxonomy" id="30214"/>
    <lineage>
        <taxon>Eukaryota</taxon>
        <taxon>Metazoa</taxon>
        <taxon>Ecdysozoa</taxon>
        <taxon>Arthropoda</taxon>
        <taxon>Hexapoda</taxon>
        <taxon>Insecta</taxon>
        <taxon>Pterygota</taxon>
        <taxon>Neoptera</taxon>
        <taxon>Endopterygota</taxon>
        <taxon>Hymenoptera</taxon>
        <taxon>Apocrita</taxon>
        <taxon>Aculeata</taxon>
        <taxon>Vespoidea</taxon>
        <taxon>Vespidae</taxon>
        <taxon>Vespinae</taxon>
        <taxon>Vespula</taxon>
    </lineage>
</organism>
<proteinExistence type="predicted"/>
<dbReference type="AlphaFoldDB" id="A0ABD2BGX0"/>
<gene>
    <name evidence="1" type="ORF">V1478_004686</name>
</gene>
<name>A0ABD2BGX0_VESSQ</name>
<dbReference type="Proteomes" id="UP001607302">
    <property type="component" value="Unassembled WGS sequence"/>
</dbReference>
<dbReference type="EMBL" id="JAUDFV010000102">
    <property type="protein sequence ID" value="KAL2731998.1"/>
    <property type="molecule type" value="Genomic_DNA"/>
</dbReference>
<accession>A0ABD2BGX0</accession>
<keyword evidence="2" id="KW-1185">Reference proteome</keyword>
<sequence length="60" mass="6911">CMPKVFRWIKNYETTSLITSLKNISKKSNRFLKINVNINSESHAKIYTAGPIKKSEEGRP</sequence>
<feature type="non-terminal residue" evidence="1">
    <location>
        <position position="1"/>
    </location>
</feature>
<evidence type="ECO:0000313" key="1">
    <source>
        <dbReference type="EMBL" id="KAL2731998.1"/>
    </source>
</evidence>
<protein>
    <submittedName>
        <fullName evidence="1">Uncharacterized protein</fullName>
    </submittedName>
</protein>
<reference evidence="1 2" key="1">
    <citation type="journal article" date="2024" name="Ann. Entomol. Soc. Am.">
        <title>Genomic analyses of the southern and eastern yellowjacket wasps (Hymenoptera: Vespidae) reveal evolutionary signatures of social life.</title>
        <authorList>
            <person name="Catto M.A."/>
            <person name="Caine P.B."/>
            <person name="Orr S.E."/>
            <person name="Hunt B.G."/>
            <person name="Goodisman M.A.D."/>
        </authorList>
    </citation>
    <scope>NUCLEOTIDE SEQUENCE [LARGE SCALE GENOMIC DNA]</scope>
    <source>
        <strain evidence="1">233</strain>
        <tissue evidence="1">Head and thorax</tissue>
    </source>
</reference>
<comment type="caution">
    <text evidence="1">The sequence shown here is derived from an EMBL/GenBank/DDBJ whole genome shotgun (WGS) entry which is preliminary data.</text>
</comment>